<proteinExistence type="predicted"/>
<dbReference type="STRING" id="555875.SAMN04488124_2868"/>
<feature type="transmembrane region" description="Helical" evidence="2">
    <location>
        <begin position="292"/>
        <end position="318"/>
    </location>
</feature>
<reference evidence="4" key="1">
    <citation type="submission" date="2016-10" db="EMBL/GenBank/DDBJ databases">
        <authorList>
            <person name="Varghese N."/>
            <person name="Submissions S."/>
        </authorList>
    </citation>
    <scope>NUCLEOTIDE SEQUENCE [LARGE SCALE GENOMIC DNA]</scope>
    <source>
        <strain evidence="4">CGMCC 1.8711</strain>
    </source>
</reference>
<evidence type="ECO:0000256" key="2">
    <source>
        <dbReference type="SAM" id="Phobius"/>
    </source>
</evidence>
<dbReference type="AlphaFoldDB" id="A0A1I6I901"/>
<dbReference type="EMBL" id="FOYS01000005">
    <property type="protein sequence ID" value="SFR63193.1"/>
    <property type="molecule type" value="Genomic_DNA"/>
</dbReference>
<keyword evidence="2" id="KW-0812">Transmembrane</keyword>
<evidence type="ECO:0000313" key="3">
    <source>
        <dbReference type="EMBL" id="SFR63193.1"/>
    </source>
</evidence>
<gene>
    <name evidence="3" type="ORF">SAMN04488124_2868</name>
</gene>
<evidence type="ECO:0000256" key="1">
    <source>
        <dbReference type="SAM" id="MobiDB-lite"/>
    </source>
</evidence>
<name>A0A1I6I901_9EURY</name>
<accession>A0A1I6I901</accession>
<sequence>MTPSEPRTNTSESVSDPPGGGRTRGGRWLRGREGGDSVWRRFVAFFSPPEASPRGLLQTELVIFSVGVRDLQAELAKAGRRFRFDGSELAYDDADVAVQFTDYSFRLMNVAQTALNEGDVVSFWRYLAAAKHAELVAWESFEGRSDRLRLRAQQVYLAAVSDLPADQTAAVSALLLDDDDRVRPDVTADDVYAAIRLVHEWQIERSRRGDRTLTLERQFVTFLSVTVLALGGILASFGMLGTLDAETTTPALLVTAVLFGVLGAATSGILSLSDVLGTASVPDHVGTIWLSVGRLVVGGAAALSLVVFFIAGIFELVFRIDSASPSLLLAVAFVGGFSERLLVRAVEAVTGDAA</sequence>
<organism evidence="3 4">
    <name type="scientific">Halogeometricum limi</name>
    <dbReference type="NCBI Taxonomy" id="555875"/>
    <lineage>
        <taxon>Archaea</taxon>
        <taxon>Methanobacteriati</taxon>
        <taxon>Methanobacteriota</taxon>
        <taxon>Stenosarchaea group</taxon>
        <taxon>Halobacteria</taxon>
        <taxon>Halobacteriales</taxon>
        <taxon>Haloferacaceae</taxon>
        <taxon>Halogeometricum</taxon>
    </lineage>
</organism>
<feature type="transmembrane region" description="Helical" evidence="2">
    <location>
        <begin position="219"/>
        <end position="240"/>
    </location>
</feature>
<keyword evidence="2" id="KW-0472">Membrane</keyword>
<feature type="compositionally biased region" description="Polar residues" evidence="1">
    <location>
        <begin position="1"/>
        <end position="14"/>
    </location>
</feature>
<keyword evidence="2" id="KW-1133">Transmembrane helix</keyword>
<feature type="region of interest" description="Disordered" evidence="1">
    <location>
        <begin position="1"/>
        <end position="32"/>
    </location>
</feature>
<protein>
    <submittedName>
        <fullName evidence="3">Uncharacterized protein</fullName>
    </submittedName>
</protein>
<keyword evidence="4" id="KW-1185">Reference proteome</keyword>
<evidence type="ECO:0000313" key="4">
    <source>
        <dbReference type="Proteomes" id="UP000243250"/>
    </source>
</evidence>
<dbReference type="Proteomes" id="UP000243250">
    <property type="component" value="Unassembled WGS sequence"/>
</dbReference>
<feature type="transmembrane region" description="Helical" evidence="2">
    <location>
        <begin position="252"/>
        <end position="272"/>
    </location>
</feature>